<dbReference type="AlphaFoldDB" id="A0A9Q0NAJ7"/>
<dbReference type="GO" id="GO:0005576">
    <property type="term" value="C:extracellular region"/>
    <property type="evidence" value="ECO:0007669"/>
    <property type="project" value="UniProtKB-SubCell"/>
</dbReference>
<proteinExistence type="inferred from homology"/>
<dbReference type="OrthoDB" id="10035316at2759"/>
<keyword evidence="6" id="KW-0418">Kinase</keyword>
<keyword evidence="4" id="KW-0732">Signal</keyword>
<reference evidence="6" key="1">
    <citation type="submission" date="2022-07" db="EMBL/GenBank/DDBJ databases">
        <authorList>
            <person name="Trinca V."/>
            <person name="Uliana J.V.C."/>
            <person name="Torres T.T."/>
            <person name="Ward R.J."/>
            <person name="Monesi N."/>
        </authorList>
    </citation>
    <scope>NUCLEOTIDE SEQUENCE</scope>
    <source>
        <strain evidence="6">HSMRA1968</strain>
        <tissue evidence="6">Whole embryos</tissue>
    </source>
</reference>
<dbReference type="PANTHER" id="PTHR32073">
    <property type="entry name" value="GH11358P"/>
    <property type="match status" value="1"/>
</dbReference>
<evidence type="ECO:0000256" key="1">
    <source>
        <dbReference type="ARBA" id="ARBA00004613"/>
    </source>
</evidence>
<dbReference type="GO" id="GO:0016301">
    <property type="term" value="F:kinase activity"/>
    <property type="evidence" value="ECO:0007669"/>
    <property type="project" value="UniProtKB-KW"/>
</dbReference>
<gene>
    <name evidence="6" type="primary">dipk2a</name>
    <name evidence="6" type="ORF">Bhyg_02029</name>
</gene>
<accession>A0A9Q0NAJ7</accession>
<evidence type="ECO:0000313" key="6">
    <source>
        <dbReference type="EMBL" id="KAJ6646815.1"/>
    </source>
</evidence>
<evidence type="ECO:0000259" key="5">
    <source>
        <dbReference type="Pfam" id="PF12260"/>
    </source>
</evidence>
<name>A0A9Q0NAJ7_9DIPT</name>
<dbReference type="InterPro" id="IPR022049">
    <property type="entry name" value="FAM69_kinase_dom"/>
</dbReference>
<sequence>MVCQGWLIQSSKICQHSFSIPAYDRCGRGMNVLHIKILLYASVISKYLHLIENDERQKWSELCQNNYVKCTRWFDDKNCCDTFLDDVRIETDFEMEVSGLFGNRKIQYGTYGERKVVLKYLINGGNLDDIKIKWCNEADCDWENKNQVRSLRSGLLRVFQTTSNSAGFQVCPTNSVSRFMEVFSHQSLYEWVLLNINVEPLIINTLWSRNFSVPELYSSCGFVTLQSNSGQTLSSFYDQSFAVRLLIAKNLLKAALEFSYGVEGFRIYLTDATPDNIVVDPITFKVAFVDLDNVLVVDSETITKDLSIHRHEKIECDGMCFAFVPEELCSHSLSDINLFAICQIFVTDPNRIPDRGLLHSVPDTIVREHPQFQQMIDQCVNGMADDDRFFTTNLLLEMFNKILYY</sequence>
<dbReference type="EMBL" id="WJQU01000001">
    <property type="protein sequence ID" value="KAJ6646815.1"/>
    <property type="molecule type" value="Genomic_DNA"/>
</dbReference>
<dbReference type="InterPro" id="IPR020519">
    <property type="entry name" value="DIPK2A/B"/>
</dbReference>
<feature type="domain" description="FAM69 protein-kinase" evidence="5">
    <location>
        <begin position="191"/>
        <end position="381"/>
    </location>
</feature>
<organism evidence="6 7">
    <name type="scientific">Pseudolycoriella hygida</name>
    <dbReference type="NCBI Taxonomy" id="35572"/>
    <lineage>
        <taxon>Eukaryota</taxon>
        <taxon>Metazoa</taxon>
        <taxon>Ecdysozoa</taxon>
        <taxon>Arthropoda</taxon>
        <taxon>Hexapoda</taxon>
        <taxon>Insecta</taxon>
        <taxon>Pterygota</taxon>
        <taxon>Neoptera</taxon>
        <taxon>Endopterygota</taxon>
        <taxon>Diptera</taxon>
        <taxon>Nematocera</taxon>
        <taxon>Sciaroidea</taxon>
        <taxon>Sciaridae</taxon>
        <taxon>Pseudolycoriella</taxon>
    </lineage>
</organism>
<keyword evidence="7" id="KW-1185">Reference proteome</keyword>
<evidence type="ECO:0000256" key="3">
    <source>
        <dbReference type="ARBA" id="ARBA00022525"/>
    </source>
</evidence>
<protein>
    <submittedName>
        <fullName evidence="6">Divergent protein kinase domain 2A</fullName>
    </submittedName>
</protein>
<evidence type="ECO:0000313" key="7">
    <source>
        <dbReference type="Proteomes" id="UP001151699"/>
    </source>
</evidence>
<dbReference type="PANTHER" id="PTHR32073:SF7">
    <property type="entry name" value="GH11358P"/>
    <property type="match status" value="1"/>
</dbReference>
<evidence type="ECO:0000256" key="4">
    <source>
        <dbReference type="ARBA" id="ARBA00022729"/>
    </source>
</evidence>
<dbReference type="Proteomes" id="UP001151699">
    <property type="component" value="Chromosome A"/>
</dbReference>
<keyword evidence="6" id="KW-0808">Transferase</keyword>
<comment type="caution">
    <text evidence="6">The sequence shown here is derived from an EMBL/GenBank/DDBJ whole genome shotgun (WGS) entry which is preliminary data.</text>
</comment>
<comment type="subcellular location">
    <subcellularLocation>
        <location evidence="1">Secreted</location>
    </subcellularLocation>
</comment>
<evidence type="ECO:0000256" key="2">
    <source>
        <dbReference type="ARBA" id="ARBA00006338"/>
    </source>
</evidence>
<dbReference type="Pfam" id="PF12260">
    <property type="entry name" value="PIP49_C"/>
    <property type="match status" value="1"/>
</dbReference>
<keyword evidence="3" id="KW-0964">Secreted</keyword>
<comment type="similarity">
    <text evidence="2">Belongs to the DIPK family.</text>
</comment>